<evidence type="ECO:0000259" key="1">
    <source>
        <dbReference type="Pfam" id="PF11738"/>
    </source>
</evidence>
<evidence type="ECO:0000313" key="3">
    <source>
        <dbReference type="EMBL" id="SER58646.1"/>
    </source>
</evidence>
<feature type="domain" description="DUF3298" evidence="1">
    <location>
        <begin position="203"/>
        <end position="280"/>
    </location>
</feature>
<proteinExistence type="predicted"/>
<dbReference type="STRING" id="142588.SAMN04488559_10221"/>
<dbReference type="InterPro" id="IPR025303">
    <property type="entry name" value="PdaC"/>
</dbReference>
<dbReference type="Proteomes" id="UP000198948">
    <property type="component" value="Unassembled WGS sequence"/>
</dbReference>
<dbReference type="OrthoDB" id="5637at2"/>
<dbReference type="RefSeq" id="WP_092649743.1">
    <property type="nucleotide sequence ID" value="NZ_FOHA01000002.1"/>
</dbReference>
<evidence type="ECO:0008006" key="5">
    <source>
        <dbReference type="Google" id="ProtNLM"/>
    </source>
</evidence>
<name>A0A1H9QDM9_9LACT</name>
<dbReference type="Pfam" id="PF11738">
    <property type="entry name" value="DUF3298"/>
    <property type="match status" value="1"/>
</dbReference>
<dbReference type="PROSITE" id="PS51257">
    <property type="entry name" value="PROKAR_LIPOPROTEIN"/>
    <property type="match status" value="1"/>
</dbReference>
<keyword evidence="4" id="KW-1185">Reference proteome</keyword>
<dbReference type="Pfam" id="PF13739">
    <property type="entry name" value="PdaC"/>
    <property type="match status" value="1"/>
</dbReference>
<dbReference type="Gene3D" id="3.90.640.20">
    <property type="entry name" value="Heat-shock cognate protein, ATPase"/>
    <property type="match status" value="1"/>
</dbReference>
<dbReference type="AlphaFoldDB" id="A0A1H9QDM9"/>
<organism evidence="3 4">
    <name type="scientific">Isobaculum melis</name>
    <dbReference type="NCBI Taxonomy" id="142588"/>
    <lineage>
        <taxon>Bacteria</taxon>
        <taxon>Bacillati</taxon>
        <taxon>Bacillota</taxon>
        <taxon>Bacilli</taxon>
        <taxon>Lactobacillales</taxon>
        <taxon>Carnobacteriaceae</taxon>
        <taxon>Isobaculum</taxon>
    </lineage>
</organism>
<dbReference type="Gene3D" id="3.30.565.40">
    <property type="entry name" value="Fervidobacterium nodosum Rt17-B1 like"/>
    <property type="match status" value="1"/>
</dbReference>
<evidence type="ECO:0000313" key="4">
    <source>
        <dbReference type="Proteomes" id="UP000198948"/>
    </source>
</evidence>
<dbReference type="InterPro" id="IPR037126">
    <property type="entry name" value="PdaC/RsiV-like_sf"/>
</dbReference>
<feature type="domain" description="Deacetylase PdaC" evidence="2">
    <location>
        <begin position="94"/>
        <end position="183"/>
    </location>
</feature>
<protein>
    <recommendedName>
        <fullName evidence="5">DUF3298 domain-containing protein</fullName>
    </recommendedName>
</protein>
<gene>
    <name evidence="3" type="ORF">SAMN04488559_10221</name>
</gene>
<sequence>MKHKESLHRLVMIMILFTILIGCSLEKTHQVLASEGTSKTAQKEIEDVWLQTWRRTGLAITNIAPLLLEQDQDYAFLSYYEYKRENTNQLGEKVQRIDFKIPQFNDSSPAAIRLNRLINQMVSSDLTSEEKFYQDAYFSEKGSLEQIALKSSFVRGYDVTYSDYQLTNIVYNGYIYKGGAHGMPIWNSHVFDRKNGVELRLSDLFGDEVDTVITSCYQAFDQLIEEDQTRFFPDAKEWVRRETKESQNFYLTPEGITFFHYPYALGPYSSGIIEVTVPYEQLPTLQY</sequence>
<accession>A0A1H9QDM9</accession>
<evidence type="ECO:0000259" key="2">
    <source>
        <dbReference type="Pfam" id="PF13739"/>
    </source>
</evidence>
<dbReference type="InterPro" id="IPR021729">
    <property type="entry name" value="DUF3298"/>
</dbReference>
<dbReference type="EMBL" id="FOHA01000002">
    <property type="protein sequence ID" value="SER58646.1"/>
    <property type="molecule type" value="Genomic_DNA"/>
</dbReference>
<reference evidence="3 4" key="1">
    <citation type="submission" date="2016-10" db="EMBL/GenBank/DDBJ databases">
        <authorList>
            <person name="de Groot N.N."/>
        </authorList>
    </citation>
    <scope>NUCLEOTIDE SEQUENCE [LARGE SCALE GENOMIC DNA]</scope>
    <source>
        <strain evidence="3 4">DSM 13760</strain>
    </source>
</reference>